<dbReference type="EMBL" id="BN001308">
    <property type="protein sequence ID" value="CBF88534.1"/>
    <property type="molecule type" value="Genomic_DNA"/>
</dbReference>
<dbReference type="RefSeq" id="XP_658519.1">
    <property type="nucleotide sequence ID" value="XM_653427.1"/>
</dbReference>
<accession>Q5BEW5</accession>
<feature type="region of interest" description="Disordered" evidence="1">
    <location>
        <begin position="21"/>
        <end position="66"/>
    </location>
</feature>
<keyword evidence="3" id="KW-1185">Reference proteome</keyword>
<reference evidence="3" key="2">
    <citation type="journal article" date="2009" name="Fungal Genet. Biol.">
        <title>The 2008 update of the Aspergillus nidulans genome annotation: a community effort.</title>
        <authorList>
            <person name="Wortman J.R."/>
            <person name="Gilsenan J.M."/>
            <person name="Joardar V."/>
            <person name="Deegan J."/>
            <person name="Clutterbuck J."/>
            <person name="Andersen M.R."/>
            <person name="Archer D."/>
            <person name="Bencina M."/>
            <person name="Braus G."/>
            <person name="Coutinho P."/>
            <person name="von Dohren H."/>
            <person name="Doonan J."/>
            <person name="Driessen A.J."/>
            <person name="Durek P."/>
            <person name="Espeso E."/>
            <person name="Fekete E."/>
            <person name="Flipphi M."/>
            <person name="Estrada C.G."/>
            <person name="Geysens S."/>
            <person name="Goldman G."/>
            <person name="de Groot P.W."/>
            <person name="Hansen K."/>
            <person name="Harris S.D."/>
            <person name="Heinekamp T."/>
            <person name="Helmstaedt K."/>
            <person name="Henrissat B."/>
            <person name="Hofmann G."/>
            <person name="Homan T."/>
            <person name="Horio T."/>
            <person name="Horiuchi H."/>
            <person name="James S."/>
            <person name="Jones M."/>
            <person name="Karaffa L."/>
            <person name="Karanyi Z."/>
            <person name="Kato M."/>
            <person name="Keller N."/>
            <person name="Kelly D.E."/>
            <person name="Kiel J.A."/>
            <person name="Kim J.M."/>
            <person name="van der Klei I.J."/>
            <person name="Klis F.M."/>
            <person name="Kovalchuk A."/>
            <person name="Krasevec N."/>
            <person name="Kubicek C.P."/>
            <person name="Liu B."/>
            <person name="Maccabe A."/>
            <person name="Meyer V."/>
            <person name="Mirabito P."/>
            <person name="Miskei M."/>
            <person name="Mos M."/>
            <person name="Mullins J."/>
            <person name="Nelson D.R."/>
            <person name="Nielsen J."/>
            <person name="Oakley B.R."/>
            <person name="Osmani S.A."/>
            <person name="Pakula T."/>
            <person name="Paszewski A."/>
            <person name="Paulsen I."/>
            <person name="Pilsyk S."/>
            <person name="Pocsi I."/>
            <person name="Punt P.J."/>
            <person name="Ram A.F."/>
            <person name="Ren Q."/>
            <person name="Robellet X."/>
            <person name="Robson G."/>
            <person name="Seiboth B."/>
            <person name="van Solingen P."/>
            <person name="Specht T."/>
            <person name="Sun J."/>
            <person name="Taheri-Talesh N."/>
            <person name="Takeshita N."/>
            <person name="Ussery D."/>
            <person name="vanKuyk P.A."/>
            <person name="Visser H."/>
            <person name="van de Vondervoort P.J."/>
            <person name="de Vries R.P."/>
            <person name="Walton J."/>
            <person name="Xiang X."/>
            <person name="Xiong Y."/>
            <person name="Zeng A.P."/>
            <person name="Brandt B.W."/>
            <person name="Cornell M.J."/>
            <person name="van den Hondel C.A."/>
            <person name="Visser J."/>
            <person name="Oliver S.G."/>
            <person name="Turner G."/>
        </authorList>
    </citation>
    <scope>GENOME REANNOTATION</scope>
    <source>
        <strain evidence="3">FGSC A4 / ATCC 38163 / CBS 112.46 / NRRL 194 / M139</strain>
    </source>
</reference>
<evidence type="ECO:0000313" key="2">
    <source>
        <dbReference type="EMBL" id="CBF88534.1"/>
    </source>
</evidence>
<dbReference type="HOGENOM" id="CLU_1938128_0_0_1"/>
<evidence type="ECO:0000256" key="1">
    <source>
        <dbReference type="SAM" id="MobiDB-lite"/>
    </source>
</evidence>
<dbReference type="InParanoid" id="Q5BEW5"/>
<dbReference type="Proteomes" id="UP000000560">
    <property type="component" value="Chromosome VIII"/>
</dbReference>
<protein>
    <submittedName>
        <fullName evidence="2">Uncharacterized protein</fullName>
    </submittedName>
</protein>
<dbReference type="VEuPathDB" id="FungiDB:AN0915"/>
<evidence type="ECO:0000313" key="3">
    <source>
        <dbReference type="Proteomes" id="UP000000560"/>
    </source>
</evidence>
<dbReference type="KEGG" id="ani:ANIA_00915"/>
<accession>C8VUQ7</accession>
<reference evidence="3" key="1">
    <citation type="journal article" date="2005" name="Nature">
        <title>Sequencing of Aspergillus nidulans and comparative analysis with A. fumigatus and A. oryzae.</title>
        <authorList>
            <person name="Galagan J.E."/>
            <person name="Calvo S.E."/>
            <person name="Cuomo C."/>
            <person name="Ma L.J."/>
            <person name="Wortman J.R."/>
            <person name="Batzoglou S."/>
            <person name="Lee S.I."/>
            <person name="Basturkmen M."/>
            <person name="Spevak C.C."/>
            <person name="Clutterbuck J."/>
            <person name="Kapitonov V."/>
            <person name="Jurka J."/>
            <person name="Scazzocchio C."/>
            <person name="Farman M."/>
            <person name="Butler J."/>
            <person name="Purcell S."/>
            <person name="Harris S."/>
            <person name="Braus G.H."/>
            <person name="Draht O."/>
            <person name="Busch S."/>
            <person name="D'Enfert C."/>
            <person name="Bouchier C."/>
            <person name="Goldman G.H."/>
            <person name="Bell-Pedersen D."/>
            <person name="Griffiths-Jones S."/>
            <person name="Doonan J.H."/>
            <person name="Yu J."/>
            <person name="Vienken K."/>
            <person name="Pain A."/>
            <person name="Freitag M."/>
            <person name="Selker E.U."/>
            <person name="Archer D.B."/>
            <person name="Penalva M.A."/>
            <person name="Oakley B.R."/>
            <person name="Momany M."/>
            <person name="Tanaka T."/>
            <person name="Kumagai T."/>
            <person name="Asai K."/>
            <person name="Machida M."/>
            <person name="Nierman W.C."/>
            <person name="Denning D.W."/>
            <person name="Caddick M."/>
            <person name="Hynes M."/>
            <person name="Paoletti M."/>
            <person name="Fischer R."/>
            <person name="Miller B."/>
            <person name="Dyer P."/>
            <person name="Sachs M.S."/>
            <person name="Osmani S.A."/>
            <person name="Birren B.W."/>
        </authorList>
    </citation>
    <scope>NUCLEOTIDE SEQUENCE [LARGE SCALE GENOMIC DNA]</scope>
    <source>
        <strain evidence="3">FGSC A4 / ATCC 38163 / CBS 112.46 / NRRL 194 / M139</strain>
    </source>
</reference>
<feature type="compositionally biased region" description="Basic and acidic residues" evidence="1">
    <location>
        <begin position="53"/>
        <end position="65"/>
    </location>
</feature>
<name>Q5BEW5_EMENI</name>
<dbReference type="GeneID" id="2876692"/>
<dbReference type="AlphaFoldDB" id="Q5BEW5"/>
<gene>
    <name evidence="2" type="ORF">ANIA_00915</name>
</gene>
<proteinExistence type="predicted"/>
<sequence length="130" mass="14674">MSGWERQHEPESTYRYARLRHIPPKAHHLGPVSRHPLSKPNVPRKKNTTGTTHMRDTERRLDGIHVHQPGPICSLIWPPGKGKQEGVTKQATRLPPDAAQIGRSCHKMIAWIHATERGATIQTARSSNYS</sequence>
<organism evidence="2 3">
    <name type="scientific">Emericella nidulans (strain FGSC A4 / ATCC 38163 / CBS 112.46 / NRRL 194 / M139)</name>
    <name type="common">Aspergillus nidulans</name>
    <dbReference type="NCBI Taxonomy" id="227321"/>
    <lineage>
        <taxon>Eukaryota</taxon>
        <taxon>Fungi</taxon>
        <taxon>Dikarya</taxon>
        <taxon>Ascomycota</taxon>
        <taxon>Pezizomycotina</taxon>
        <taxon>Eurotiomycetes</taxon>
        <taxon>Eurotiomycetidae</taxon>
        <taxon>Eurotiales</taxon>
        <taxon>Aspergillaceae</taxon>
        <taxon>Aspergillus</taxon>
        <taxon>Aspergillus subgen. Nidulantes</taxon>
    </lineage>
</organism>